<organism evidence="6 7">
    <name type="scientific">Gordonia sesuvii</name>
    <dbReference type="NCBI Taxonomy" id="3116777"/>
    <lineage>
        <taxon>Bacteria</taxon>
        <taxon>Bacillati</taxon>
        <taxon>Actinomycetota</taxon>
        <taxon>Actinomycetes</taxon>
        <taxon>Mycobacteriales</taxon>
        <taxon>Gordoniaceae</taxon>
        <taxon>Gordonia</taxon>
    </lineage>
</organism>
<proteinExistence type="inferred from homology"/>
<dbReference type="Pfam" id="PF26580">
    <property type="entry name" value="Mtb12_C"/>
    <property type="match status" value="1"/>
</dbReference>
<accession>A0ABU7MIL8</accession>
<feature type="compositionally biased region" description="Low complexity" evidence="3">
    <location>
        <begin position="34"/>
        <end position="43"/>
    </location>
</feature>
<protein>
    <recommendedName>
        <fullName evidence="5">Low molecular weight antigen MTB12-like C-terminal domain-containing protein</fullName>
    </recommendedName>
</protein>
<keyword evidence="1 4" id="KW-0732">Signal</keyword>
<comment type="similarity">
    <text evidence="2">Belongs to the MTB12 family.</text>
</comment>
<evidence type="ECO:0000256" key="4">
    <source>
        <dbReference type="SAM" id="SignalP"/>
    </source>
</evidence>
<dbReference type="InterPro" id="IPR058644">
    <property type="entry name" value="Mtb12-like_C"/>
</dbReference>
<comment type="caution">
    <text evidence="6">The sequence shown here is derived from an EMBL/GenBank/DDBJ whole genome shotgun (WGS) entry which is preliminary data.</text>
</comment>
<gene>
    <name evidence="6" type="ORF">VZC37_19150</name>
</gene>
<evidence type="ECO:0000256" key="3">
    <source>
        <dbReference type="SAM" id="MobiDB-lite"/>
    </source>
</evidence>
<feature type="region of interest" description="Disordered" evidence="3">
    <location>
        <begin position="26"/>
        <end position="56"/>
    </location>
</feature>
<evidence type="ECO:0000259" key="5">
    <source>
        <dbReference type="Pfam" id="PF26580"/>
    </source>
</evidence>
<dbReference type="EMBL" id="JAZDUF010000006">
    <property type="protein sequence ID" value="MEE3852466.1"/>
    <property type="molecule type" value="Genomic_DNA"/>
</dbReference>
<evidence type="ECO:0000313" key="6">
    <source>
        <dbReference type="EMBL" id="MEE3852466.1"/>
    </source>
</evidence>
<feature type="chain" id="PRO_5047299277" description="Low molecular weight antigen MTB12-like C-terminal domain-containing protein" evidence="4">
    <location>
        <begin position="21"/>
        <end position="180"/>
    </location>
</feature>
<evidence type="ECO:0000256" key="1">
    <source>
        <dbReference type="ARBA" id="ARBA00022729"/>
    </source>
</evidence>
<dbReference type="RefSeq" id="WP_330434705.1">
    <property type="nucleotide sequence ID" value="NZ_JAZDUF010000006.1"/>
</dbReference>
<name>A0ABU7MIL8_9ACTN</name>
<evidence type="ECO:0000256" key="2">
    <source>
        <dbReference type="ARBA" id="ARBA00093774"/>
    </source>
</evidence>
<dbReference type="Proteomes" id="UP001347146">
    <property type="component" value="Unassembled WGS sequence"/>
</dbReference>
<feature type="signal peptide" evidence="4">
    <location>
        <begin position="1"/>
        <end position="20"/>
    </location>
</feature>
<dbReference type="PROSITE" id="PS51257">
    <property type="entry name" value="PROKAR_LIPOPROTEIN"/>
    <property type="match status" value="1"/>
</dbReference>
<sequence length="180" mass="18480">MKFPKIVTAALIAGAVASVAACGSDDSDVPAVPTVSSATADAGSGDGGVTDPDTRPSVATLNQMLEEALDPDIPNSEKTELVEGSSADPAIFDELVKAQQDNPDVTYEIFPPVIPAGPNKASVKVQVKLPDNPPTTLDASIVYTDGRWKLSRDTVCPLITANNVQTPMCTEGASGSGTPN</sequence>
<reference evidence="6 7" key="1">
    <citation type="submission" date="2024-01" db="EMBL/GenBank/DDBJ databases">
        <title>Draft genome sequence of Gordonia sp. LSe1-13.</title>
        <authorList>
            <person name="Suphannarot A."/>
            <person name="Mingma R."/>
        </authorList>
    </citation>
    <scope>NUCLEOTIDE SEQUENCE [LARGE SCALE GENOMIC DNA]</scope>
    <source>
        <strain evidence="6 7">LSe1-13</strain>
    </source>
</reference>
<feature type="domain" description="Low molecular weight antigen MTB12-like C-terminal" evidence="5">
    <location>
        <begin position="55"/>
        <end position="165"/>
    </location>
</feature>
<evidence type="ECO:0000313" key="7">
    <source>
        <dbReference type="Proteomes" id="UP001347146"/>
    </source>
</evidence>
<keyword evidence="7" id="KW-1185">Reference proteome</keyword>